<accession>A0A177DCS0</accession>
<dbReference type="Proteomes" id="UP000077248">
    <property type="component" value="Unassembled WGS sequence"/>
</dbReference>
<sequence>MQSILHSLSIRSPNSKRSFALPGARPTIPSESTCSSATLPSYQADISSDQKCVLGRAGMVLITRESYKKVGAGYVWSTKTFRAITSSSSLHDHQTFNINMKYLTTISAALSLILSTTAAATPGPLINADLLPRDMSAMPRGITSLLTRDAMMDRRALEKRAGCFQACNSGCGGCTSMGCLSGCQINCSICCEIHNGNCTDCGTQYECDQ</sequence>
<reference evidence="1 2" key="1">
    <citation type="submission" date="2016-05" db="EMBL/GenBank/DDBJ databases">
        <title>Comparative analysis of secretome profiles of manganese(II)-oxidizing ascomycete fungi.</title>
        <authorList>
            <consortium name="DOE Joint Genome Institute"/>
            <person name="Zeiner C.A."/>
            <person name="Purvine S.O."/>
            <person name="Zink E.M."/>
            <person name="Wu S."/>
            <person name="Pasa-Tolic L."/>
            <person name="Chaput D.L."/>
            <person name="Haridas S."/>
            <person name="Grigoriev I.V."/>
            <person name="Santelli C.M."/>
            <person name="Hansel C.M."/>
        </authorList>
    </citation>
    <scope>NUCLEOTIDE SEQUENCE [LARGE SCALE GENOMIC DNA]</scope>
    <source>
        <strain evidence="1 2">SRC1lrK2f</strain>
    </source>
</reference>
<gene>
    <name evidence="1" type="ORF">CC77DRAFT_386011</name>
</gene>
<dbReference type="VEuPathDB" id="FungiDB:CC77DRAFT_386011"/>
<dbReference type="KEGG" id="aalt:CC77DRAFT_386011"/>
<name>A0A177DCS0_ALTAL</name>
<evidence type="ECO:0000313" key="2">
    <source>
        <dbReference type="Proteomes" id="UP000077248"/>
    </source>
</evidence>
<dbReference type="AlphaFoldDB" id="A0A177DCS0"/>
<dbReference type="RefSeq" id="XP_018382060.1">
    <property type="nucleotide sequence ID" value="XM_018531469.1"/>
</dbReference>
<proteinExistence type="predicted"/>
<keyword evidence="2" id="KW-1185">Reference proteome</keyword>
<dbReference type="EMBL" id="KV441489">
    <property type="protein sequence ID" value="OAG16639.1"/>
    <property type="molecule type" value="Genomic_DNA"/>
</dbReference>
<dbReference type="GeneID" id="29117063"/>
<organism evidence="1 2">
    <name type="scientific">Alternaria alternata</name>
    <name type="common">Alternaria rot fungus</name>
    <name type="synonym">Torula alternata</name>
    <dbReference type="NCBI Taxonomy" id="5599"/>
    <lineage>
        <taxon>Eukaryota</taxon>
        <taxon>Fungi</taxon>
        <taxon>Dikarya</taxon>
        <taxon>Ascomycota</taxon>
        <taxon>Pezizomycotina</taxon>
        <taxon>Dothideomycetes</taxon>
        <taxon>Pleosporomycetidae</taxon>
        <taxon>Pleosporales</taxon>
        <taxon>Pleosporineae</taxon>
        <taxon>Pleosporaceae</taxon>
        <taxon>Alternaria</taxon>
        <taxon>Alternaria sect. Alternaria</taxon>
        <taxon>Alternaria alternata complex</taxon>
    </lineage>
</organism>
<protein>
    <submittedName>
        <fullName evidence="1">Uncharacterized protein</fullName>
    </submittedName>
</protein>
<evidence type="ECO:0000313" key="1">
    <source>
        <dbReference type="EMBL" id="OAG16639.1"/>
    </source>
</evidence>